<reference evidence="1 2" key="1">
    <citation type="submission" date="2016-10" db="EMBL/GenBank/DDBJ databases">
        <title>Draft genome sequences of four alkaliphilic bacteria belonging to the Anaerobacillus genus.</title>
        <authorList>
            <person name="Bassil N.M."/>
            <person name="Lloyd J.R."/>
        </authorList>
    </citation>
    <scope>NUCLEOTIDE SEQUENCE [LARGE SCALE GENOMIC DNA]</scope>
    <source>
        <strain evidence="1 2">DSM 22531</strain>
    </source>
</reference>
<dbReference type="OrthoDB" id="1680942at2"/>
<sequence length="150" mass="17576">MKVGLVRHFEVERGYPSKMVTSAELMNWVEEYDASDVIETNVDLFDIEWKRCFASDLPRAKKTAEKIYGGNITYLQELREVRLAPFVEWKWKQPLFLHLLMIRGAWYFNHNSQPDSKRIVLNRIQNALDNIVNYPPLSTLTSCLKWGLLG</sequence>
<dbReference type="STRING" id="472963.BKP45_10085"/>
<protein>
    <submittedName>
        <fullName evidence="1">Uncharacterized protein</fullName>
    </submittedName>
</protein>
<dbReference type="InterPro" id="IPR029033">
    <property type="entry name" value="His_PPase_superfam"/>
</dbReference>
<evidence type="ECO:0000313" key="2">
    <source>
        <dbReference type="Proteomes" id="UP000180057"/>
    </source>
</evidence>
<dbReference type="EMBL" id="MLQS01000015">
    <property type="protein sequence ID" value="OIJ20127.1"/>
    <property type="molecule type" value="Genomic_DNA"/>
</dbReference>
<organism evidence="1 2">
    <name type="scientific">Anaerobacillus alkalidiazotrophicus</name>
    <dbReference type="NCBI Taxonomy" id="472963"/>
    <lineage>
        <taxon>Bacteria</taxon>
        <taxon>Bacillati</taxon>
        <taxon>Bacillota</taxon>
        <taxon>Bacilli</taxon>
        <taxon>Bacillales</taxon>
        <taxon>Bacillaceae</taxon>
        <taxon>Anaerobacillus</taxon>
    </lineage>
</organism>
<accession>A0A1S2M8H6</accession>
<gene>
    <name evidence="1" type="ORF">BKP45_10085</name>
</gene>
<dbReference type="SUPFAM" id="SSF53254">
    <property type="entry name" value="Phosphoglycerate mutase-like"/>
    <property type="match status" value="1"/>
</dbReference>
<evidence type="ECO:0000313" key="1">
    <source>
        <dbReference type="EMBL" id="OIJ20127.1"/>
    </source>
</evidence>
<dbReference type="Proteomes" id="UP000180057">
    <property type="component" value="Unassembled WGS sequence"/>
</dbReference>
<dbReference type="AlphaFoldDB" id="A0A1S2M8H6"/>
<keyword evidence="2" id="KW-1185">Reference proteome</keyword>
<comment type="caution">
    <text evidence="1">The sequence shown here is derived from an EMBL/GenBank/DDBJ whole genome shotgun (WGS) entry which is preliminary data.</text>
</comment>
<name>A0A1S2M8H6_9BACI</name>
<proteinExistence type="predicted"/>
<dbReference type="RefSeq" id="WP_071389567.1">
    <property type="nucleotide sequence ID" value="NZ_MLQS01000015.1"/>
</dbReference>